<accession>A0A6J6FY06</accession>
<evidence type="ECO:0000256" key="7">
    <source>
        <dbReference type="ARBA" id="ARBA00022763"/>
    </source>
</evidence>
<gene>
    <name evidence="12" type="ORF">UFOPK1722_01768</name>
</gene>
<dbReference type="SUPFAM" id="SSF46767">
    <property type="entry name" value="Methylated DNA-protein cysteine methyltransferase, C-terminal domain"/>
    <property type="match status" value="1"/>
</dbReference>
<dbReference type="Gene3D" id="3.30.160.70">
    <property type="entry name" value="Methylated DNA-protein cysteine methyltransferase domain"/>
    <property type="match status" value="1"/>
</dbReference>
<evidence type="ECO:0000256" key="1">
    <source>
        <dbReference type="ARBA" id="ARBA00001286"/>
    </source>
</evidence>
<evidence type="ECO:0000256" key="2">
    <source>
        <dbReference type="ARBA" id="ARBA00008711"/>
    </source>
</evidence>
<dbReference type="Pfam" id="PF01035">
    <property type="entry name" value="DNA_binding_1"/>
    <property type="match status" value="1"/>
</dbReference>
<dbReference type="InterPro" id="IPR023546">
    <property type="entry name" value="MGMT"/>
</dbReference>
<dbReference type="SUPFAM" id="SSF53155">
    <property type="entry name" value="Methylated DNA-protein cysteine methyltransferase domain"/>
    <property type="match status" value="1"/>
</dbReference>
<dbReference type="InterPro" id="IPR036217">
    <property type="entry name" value="MethylDNA_cys_MeTrfase_DNAb"/>
</dbReference>
<dbReference type="GO" id="GO:0003908">
    <property type="term" value="F:methylated-DNA-[protein]-cysteine S-methyltransferase activity"/>
    <property type="evidence" value="ECO:0007669"/>
    <property type="project" value="UniProtKB-EC"/>
</dbReference>
<dbReference type="PANTHER" id="PTHR10815:SF13">
    <property type="entry name" value="METHYLATED-DNA--PROTEIN-CYSTEINE METHYLTRANSFERASE"/>
    <property type="match status" value="1"/>
</dbReference>
<evidence type="ECO:0000256" key="5">
    <source>
        <dbReference type="ARBA" id="ARBA00022603"/>
    </source>
</evidence>
<dbReference type="InterPro" id="IPR008332">
    <property type="entry name" value="MethylG_MeTrfase_N"/>
</dbReference>
<dbReference type="CDD" id="cd06445">
    <property type="entry name" value="ATase"/>
    <property type="match status" value="1"/>
</dbReference>
<reference evidence="12" key="1">
    <citation type="submission" date="2020-05" db="EMBL/GenBank/DDBJ databases">
        <authorList>
            <person name="Chiriac C."/>
            <person name="Salcher M."/>
            <person name="Ghai R."/>
            <person name="Kavagutti S V."/>
        </authorList>
    </citation>
    <scope>NUCLEOTIDE SEQUENCE</scope>
</reference>
<dbReference type="GO" id="GO:0032259">
    <property type="term" value="P:methylation"/>
    <property type="evidence" value="ECO:0007669"/>
    <property type="project" value="UniProtKB-KW"/>
</dbReference>
<keyword evidence="6" id="KW-0808">Transferase</keyword>
<dbReference type="Pfam" id="PF02870">
    <property type="entry name" value="Methyltransf_1N"/>
    <property type="match status" value="1"/>
</dbReference>
<keyword evidence="8" id="KW-0234">DNA repair</keyword>
<feature type="domain" description="Methylated-DNA-[protein]-cysteine S-methyltransferase DNA binding" evidence="10">
    <location>
        <begin position="76"/>
        <end position="155"/>
    </location>
</feature>
<dbReference type="FunFam" id="1.10.10.10:FF:000214">
    <property type="entry name" value="Methylated-DNA--protein-cysteine methyltransferase"/>
    <property type="match status" value="1"/>
</dbReference>
<dbReference type="NCBIfam" id="TIGR00589">
    <property type="entry name" value="ogt"/>
    <property type="match status" value="1"/>
</dbReference>
<sequence length="162" mass="17426">MSAPLSTSMYESPVGRLTLVASETGLRSVGWSEVATDTGNRPGRNAVIDRARDQLDRYFDGRLRDFDLPLEPIGTDFQLSAWNVLRSIPYGSTMSYGEQAAALGDPNKARAVGSANGRNPLAIVVPCHRVIGSSGRLTGFSGGTDAKRFLLDLERRNVPGSN</sequence>
<evidence type="ECO:0000256" key="4">
    <source>
        <dbReference type="ARBA" id="ARBA00022490"/>
    </source>
</evidence>
<dbReference type="EC" id="2.1.1.63" evidence="3"/>
<evidence type="ECO:0000256" key="8">
    <source>
        <dbReference type="ARBA" id="ARBA00023204"/>
    </source>
</evidence>
<organism evidence="12">
    <name type="scientific">freshwater metagenome</name>
    <dbReference type="NCBI Taxonomy" id="449393"/>
    <lineage>
        <taxon>unclassified sequences</taxon>
        <taxon>metagenomes</taxon>
        <taxon>ecological metagenomes</taxon>
    </lineage>
</organism>
<comment type="similarity">
    <text evidence="2">Belongs to the MGMT family.</text>
</comment>
<comment type="catalytic activity">
    <reaction evidence="1">
        <text>a 4-O-methyl-thymidine in DNA + L-cysteinyl-[protein] = a thymidine in DNA + S-methyl-L-cysteinyl-[protein]</text>
        <dbReference type="Rhea" id="RHEA:53428"/>
        <dbReference type="Rhea" id="RHEA-COMP:10131"/>
        <dbReference type="Rhea" id="RHEA-COMP:10132"/>
        <dbReference type="Rhea" id="RHEA-COMP:13555"/>
        <dbReference type="Rhea" id="RHEA-COMP:13556"/>
        <dbReference type="ChEBI" id="CHEBI:29950"/>
        <dbReference type="ChEBI" id="CHEBI:82612"/>
        <dbReference type="ChEBI" id="CHEBI:137386"/>
        <dbReference type="ChEBI" id="CHEBI:137387"/>
        <dbReference type="EC" id="2.1.1.63"/>
    </reaction>
</comment>
<feature type="domain" description="Methylguanine DNA methyltransferase ribonuclease-like" evidence="11">
    <location>
        <begin position="8"/>
        <end position="72"/>
    </location>
</feature>
<evidence type="ECO:0000259" key="11">
    <source>
        <dbReference type="Pfam" id="PF02870"/>
    </source>
</evidence>
<evidence type="ECO:0000256" key="9">
    <source>
        <dbReference type="ARBA" id="ARBA00049348"/>
    </source>
</evidence>
<keyword evidence="7" id="KW-0227">DNA damage</keyword>
<dbReference type="GO" id="GO:0006281">
    <property type="term" value="P:DNA repair"/>
    <property type="evidence" value="ECO:0007669"/>
    <property type="project" value="UniProtKB-KW"/>
</dbReference>
<comment type="catalytic activity">
    <reaction evidence="9">
        <text>a 6-O-methyl-2'-deoxyguanosine in DNA + L-cysteinyl-[protein] = S-methyl-L-cysteinyl-[protein] + a 2'-deoxyguanosine in DNA</text>
        <dbReference type="Rhea" id="RHEA:24000"/>
        <dbReference type="Rhea" id="RHEA-COMP:10131"/>
        <dbReference type="Rhea" id="RHEA-COMP:10132"/>
        <dbReference type="Rhea" id="RHEA-COMP:11367"/>
        <dbReference type="Rhea" id="RHEA-COMP:11368"/>
        <dbReference type="ChEBI" id="CHEBI:29950"/>
        <dbReference type="ChEBI" id="CHEBI:82612"/>
        <dbReference type="ChEBI" id="CHEBI:85445"/>
        <dbReference type="ChEBI" id="CHEBI:85448"/>
        <dbReference type="EC" id="2.1.1.63"/>
    </reaction>
</comment>
<keyword evidence="4" id="KW-0963">Cytoplasm</keyword>
<proteinExistence type="inferred from homology"/>
<name>A0A6J6FY06_9ZZZZ</name>
<dbReference type="Gene3D" id="1.10.10.10">
    <property type="entry name" value="Winged helix-like DNA-binding domain superfamily/Winged helix DNA-binding domain"/>
    <property type="match status" value="1"/>
</dbReference>
<dbReference type="EMBL" id="CAEZTS010000208">
    <property type="protein sequence ID" value="CAB4593701.1"/>
    <property type="molecule type" value="Genomic_DNA"/>
</dbReference>
<evidence type="ECO:0000256" key="6">
    <source>
        <dbReference type="ARBA" id="ARBA00022679"/>
    </source>
</evidence>
<dbReference type="InterPro" id="IPR036631">
    <property type="entry name" value="MGMT_N_sf"/>
</dbReference>
<evidence type="ECO:0000313" key="12">
    <source>
        <dbReference type="EMBL" id="CAB4593701.1"/>
    </source>
</evidence>
<dbReference type="InterPro" id="IPR001497">
    <property type="entry name" value="MethylDNA_cys_MeTrfase_AS"/>
</dbReference>
<evidence type="ECO:0000259" key="10">
    <source>
        <dbReference type="Pfam" id="PF01035"/>
    </source>
</evidence>
<dbReference type="HAMAP" id="MF_00772">
    <property type="entry name" value="OGT"/>
    <property type="match status" value="1"/>
</dbReference>
<protein>
    <recommendedName>
        <fullName evidence="3">methylated-DNA--[protein]-cysteine S-methyltransferase</fullName>
        <ecNumber evidence="3">2.1.1.63</ecNumber>
    </recommendedName>
</protein>
<keyword evidence="5" id="KW-0489">Methyltransferase</keyword>
<dbReference type="PANTHER" id="PTHR10815">
    <property type="entry name" value="METHYLATED-DNA--PROTEIN-CYSTEINE METHYLTRANSFERASE"/>
    <property type="match status" value="1"/>
</dbReference>
<dbReference type="InterPro" id="IPR036388">
    <property type="entry name" value="WH-like_DNA-bd_sf"/>
</dbReference>
<dbReference type="PROSITE" id="PS00374">
    <property type="entry name" value="MGMT"/>
    <property type="match status" value="1"/>
</dbReference>
<dbReference type="InterPro" id="IPR014048">
    <property type="entry name" value="MethylDNA_cys_MeTrfase_DNA-bd"/>
</dbReference>
<evidence type="ECO:0000256" key="3">
    <source>
        <dbReference type="ARBA" id="ARBA00011918"/>
    </source>
</evidence>
<dbReference type="AlphaFoldDB" id="A0A6J6FY06"/>